<organism evidence="1 2">
    <name type="scientific">Choiromyces venosus 120613-1</name>
    <dbReference type="NCBI Taxonomy" id="1336337"/>
    <lineage>
        <taxon>Eukaryota</taxon>
        <taxon>Fungi</taxon>
        <taxon>Dikarya</taxon>
        <taxon>Ascomycota</taxon>
        <taxon>Pezizomycotina</taxon>
        <taxon>Pezizomycetes</taxon>
        <taxon>Pezizales</taxon>
        <taxon>Tuberaceae</taxon>
        <taxon>Choiromyces</taxon>
    </lineage>
</organism>
<proteinExistence type="predicted"/>
<keyword evidence="2" id="KW-1185">Reference proteome</keyword>
<dbReference type="STRING" id="1336337.A0A3N4JDB3"/>
<reference evidence="1 2" key="1">
    <citation type="journal article" date="2018" name="Nat. Ecol. Evol.">
        <title>Pezizomycetes genomes reveal the molecular basis of ectomycorrhizal truffle lifestyle.</title>
        <authorList>
            <person name="Murat C."/>
            <person name="Payen T."/>
            <person name="Noel B."/>
            <person name="Kuo A."/>
            <person name="Morin E."/>
            <person name="Chen J."/>
            <person name="Kohler A."/>
            <person name="Krizsan K."/>
            <person name="Balestrini R."/>
            <person name="Da Silva C."/>
            <person name="Montanini B."/>
            <person name="Hainaut M."/>
            <person name="Levati E."/>
            <person name="Barry K.W."/>
            <person name="Belfiori B."/>
            <person name="Cichocki N."/>
            <person name="Clum A."/>
            <person name="Dockter R.B."/>
            <person name="Fauchery L."/>
            <person name="Guy J."/>
            <person name="Iotti M."/>
            <person name="Le Tacon F."/>
            <person name="Lindquist E.A."/>
            <person name="Lipzen A."/>
            <person name="Malagnac F."/>
            <person name="Mello A."/>
            <person name="Molinier V."/>
            <person name="Miyauchi S."/>
            <person name="Poulain J."/>
            <person name="Riccioni C."/>
            <person name="Rubini A."/>
            <person name="Sitrit Y."/>
            <person name="Splivallo R."/>
            <person name="Traeger S."/>
            <person name="Wang M."/>
            <person name="Zifcakova L."/>
            <person name="Wipf D."/>
            <person name="Zambonelli A."/>
            <person name="Paolocci F."/>
            <person name="Nowrousian M."/>
            <person name="Ottonello S."/>
            <person name="Baldrian P."/>
            <person name="Spatafora J.W."/>
            <person name="Henrissat B."/>
            <person name="Nagy L.G."/>
            <person name="Aury J.M."/>
            <person name="Wincker P."/>
            <person name="Grigoriev I.V."/>
            <person name="Bonfante P."/>
            <person name="Martin F.M."/>
        </authorList>
    </citation>
    <scope>NUCLEOTIDE SEQUENCE [LARGE SCALE GENOMIC DNA]</scope>
    <source>
        <strain evidence="1 2">120613-1</strain>
    </source>
</reference>
<dbReference type="AlphaFoldDB" id="A0A3N4JDB3"/>
<dbReference type="EMBL" id="ML120428">
    <property type="protein sequence ID" value="RPA95267.1"/>
    <property type="molecule type" value="Genomic_DNA"/>
</dbReference>
<evidence type="ECO:0000313" key="2">
    <source>
        <dbReference type="Proteomes" id="UP000276215"/>
    </source>
</evidence>
<gene>
    <name evidence="1" type="ORF">L873DRAFT_1813217</name>
</gene>
<dbReference type="Proteomes" id="UP000276215">
    <property type="component" value="Unassembled WGS sequence"/>
</dbReference>
<protein>
    <submittedName>
        <fullName evidence="1">Uncharacterized protein</fullName>
    </submittedName>
</protein>
<name>A0A3N4JDB3_9PEZI</name>
<accession>A0A3N4JDB3</accession>
<dbReference type="OrthoDB" id="5397805at2759"/>
<sequence>MLDDNDDECTAIIVTTTEIAEDAVMISNLKKALNVVLDGDEIYVEHNPNPVVGNRCDLSLAALSREIQVMKQKFIEQDKINALAEQTISSLQKRLHHVSLSLHSYQEIRGRFIDSYYRDKCTPEITPHQKKTIAQGNAAAHGGDVKMDAESYRDGGGRTDIPIFKQLYGYVPHVIWSITHEETITLLNTHAGVKASMTKVGSEKFYALFAEFIDAFEDSGYNTEYLKGNGTATGPAPRVNSAFWAFMQCVKDEVRPVKGGAPGEASV</sequence>
<evidence type="ECO:0000313" key="1">
    <source>
        <dbReference type="EMBL" id="RPA95267.1"/>
    </source>
</evidence>